<dbReference type="PANTHER" id="PTHR15243">
    <property type="entry name" value="SERINE/THREONINE-PROTEIN KINASE 19"/>
    <property type="match status" value="1"/>
</dbReference>
<protein>
    <recommendedName>
        <fullName evidence="5">Serine-threonine protein kinase 19</fullName>
    </recommendedName>
</protein>
<feature type="compositionally biased region" description="Low complexity" evidence="2">
    <location>
        <begin position="296"/>
        <end position="309"/>
    </location>
</feature>
<proteinExistence type="inferred from homology"/>
<dbReference type="Proteomes" id="UP000304951">
    <property type="component" value="Unassembled WGS sequence"/>
</dbReference>
<evidence type="ECO:0000256" key="1">
    <source>
        <dbReference type="ARBA" id="ARBA00093458"/>
    </source>
</evidence>
<accession>A0A4S8S0U0</accession>
<feature type="compositionally biased region" description="Polar residues" evidence="2">
    <location>
        <begin position="69"/>
        <end position="87"/>
    </location>
</feature>
<sequence>MAVYPLTKATLLRTITMSFSATGVPKPLQSRPKKSPIQLLRSASSPFGNHPRRKAATTTPQAGVKRSQSEISSTDQPLDSTGIVTTLPPSKVPQDVVSLIRYLQQHTWTDIPDRAAGMNSTRIAEVLNFRKNMPPIVSIAHLHAVSASTTTTERELAKLVHSGIVKRLNIPGRGKGGFAIGEGVILVEDWINTIQQNQALSQPLKEKYAKVLEENTSSYTVPASLFLPEEVSELIAAGFMTSTSALSDHLYSLPGTASSPGSSSLANSWSTAATGTLAATGGSSAVHLNGGGGRGLHLSTSSSSSKLSSAKQPQTLTFSLPNTGAYLQTLTEARTHLLSLLTKSSPKYKESTKEMLRERWNGGIPLDDMQSKAKRARGEWNGVLPGKTKKWKQFYGMEFEWILEECLGSGGVECFKTRSVGLGVRVT</sequence>
<dbReference type="EMBL" id="QZAF01000879">
    <property type="protein sequence ID" value="THV64331.1"/>
    <property type="molecule type" value="Genomic_DNA"/>
</dbReference>
<comment type="caution">
    <text evidence="3">The sequence shown here is derived from an EMBL/GenBank/DDBJ whole genome shotgun (WGS) entry which is preliminary data.</text>
</comment>
<organism evidence="3 4">
    <name type="scientific">Aureobasidium pullulans</name>
    <name type="common">Black yeast</name>
    <name type="synonym">Pullularia pullulans</name>
    <dbReference type="NCBI Taxonomy" id="5580"/>
    <lineage>
        <taxon>Eukaryota</taxon>
        <taxon>Fungi</taxon>
        <taxon>Dikarya</taxon>
        <taxon>Ascomycota</taxon>
        <taxon>Pezizomycotina</taxon>
        <taxon>Dothideomycetes</taxon>
        <taxon>Dothideomycetidae</taxon>
        <taxon>Dothideales</taxon>
        <taxon>Saccotheciaceae</taxon>
        <taxon>Aureobasidium</taxon>
    </lineage>
</organism>
<comment type="similarity">
    <text evidence="1">Belongs to the STK19 family.</text>
</comment>
<dbReference type="AlphaFoldDB" id="A0A4S8S0U0"/>
<evidence type="ECO:0000256" key="2">
    <source>
        <dbReference type="SAM" id="MobiDB-lite"/>
    </source>
</evidence>
<dbReference type="InterPro" id="IPR018865">
    <property type="entry name" value="STK19-like"/>
</dbReference>
<dbReference type="PANTHER" id="PTHR15243:SF0">
    <property type="entry name" value="SERINE_THREONINE-PROTEIN KINASE 19"/>
    <property type="match status" value="1"/>
</dbReference>
<evidence type="ECO:0000313" key="4">
    <source>
        <dbReference type="Proteomes" id="UP000304951"/>
    </source>
</evidence>
<dbReference type="GO" id="GO:0046579">
    <property type="term" value="P:positive regulation of Ras protein signal transduction"/>
    <property type="evidence" value="ECO:0007669"/>
    <property type="project" value="TreeGrafter"/>
</dbReference>
<name>A0A4S8S0U0_AURPU</name>
<reference evidence="3 4" key="1">
    <citation type="submission" date="2018-10" db="EMBL/GenBank/DDBJ databases">
        <title>Fifty Aureobasidium pullulans genomes reveal a recombining polyextremotolerant generalist.</title>
        <authorList>
            <person name="Gostincar C."/>
            <person name="Turk M."/>
            <person name="Zajc J."/>
            <person name="Gunde-Cimerman N."/>
        </authorList>
    </citation>
    <scope>NUCLEOTIDE SEQUENCE [LARGE SCALE GENOMIC DNA]</scope>
    <source>
        <strain evidence="3 4">EXF-11900</strain>
    </source>
</reference>
<evidence type="ECO:0000313" key="3">
    <source>
        <dbReference type="EMBL" id="THV64331.1"/>
    </source>
</evidence>
<feature type="region of interest" description="Disordered" evidence="2">
    <location>
        <begin position="288"/>
        <end position="312"/>
    </location>
</feature>
<feature type="region of interest" description="Disordered" evidence="2">
    <location>
        <begin position="41"/>
        <end position="87"/>
    </location>
</feature>
<gene>
    <name evidence="3" type="ORF">D6D28_09988</name>
</gene>
<evidence type="ECO:0008006" key="5">
    <source>
        <dbReference type="Google" id="ProtNLM"/>
    </source>
</evidence>
<dbReference type="Pfam" id="PF10494">
    <property type="entry name" value="Stk19"/>
    <property type="match status" value="1"/>
</dbReference>